<accession>A0A6A3ZXG6</accession>
<proteinExistence type="predicted"/>
<dbReference type="Proteomes" id="UP000440732">
    <property type="component" value="Unassembled WGS sequence"/>
</dbReference>
<dbReference type="EMBL" id="QXGF01000216">
    <property type="protein sequence ID" value="KAE8944195.1"/>
    <property type="molecule type" value="Genomic_DNA"/>
</dbReference>
<evidence type="ECO:0000313" key="7">
    <source>
        <dbReference type="EMBL" id="KAE9242934.1"/>
    </source>
</evidence>
<evidence type="ECO:0000313" key="17">
    <source>
        <dbReference type="Proteomes" id="UP000476176"/>
    </source>
</evidence>
<dbReference type="Proteomes" id="UP000486351">
    <property type="component" value="Unassembled WGS sequence"/>
</dbReference>
<evidence type="ECO:0000313" key="5">
    <source>
        <dbReference type="EMBL" id="KAE9150339.1"/>
    </source>
</evidence>
<evidence type="ECO:0000313" key="19">
    <source>
        <dbReference type="Proteomes" id="UP000488956"/>
    </source>
</evidence>
<dbReference type="Proteomes" id="UP000441208">
    <property type="component" value="Unassembled WGS sequence"/>
</dbReference>
<feature type="chain" id="PRO_5036166895" evidence="1">
    <location>
        <begin position="20"/>
        <end position="86"/>
    </location>
</feature>
<evidence type="ECO:0000313" key="11">
    <source>
        <dbReference type="Proteomes" id="UP000429523"/>
    </source>
</evidence>
<dbReference type="Proteomes" id="UP000437068">
    <property type="component" value="Unassembled WGS sequence"/>
</dbReference>
<evidence type="ECO:0000313" key="18">
    <source>
        <dbReference type="Proteomes" id="UP000486351"/>
    </source>
</evidence>
<keyword evidence="12" id="KW-1185">Reference proteome</keyword>
<dbReference type="EMBL" id="QXGA01000194">
    <property type="protein sequence ID" value="KAE9150339.1"/>
    <property type="molecule type" value="Genomic_DNA"/>
</dbReference>
<keyword evidence="1" id="KW-0732">Signal</keyword>
<dbReference type="Proteomes" id="UP000488956">
    <property type="component" value="Unassembled WGS sequence"/>
</dbReference>
<evidence type="ECO:0000313" key="16">
    <source>
        <dbReference type="Proteomes" id="UP000441208"/>
    </source>
</evidence>
<dbReference type="EMBL" id="QXGC01000257">
    <property type="protein sequence ID" value="KAE9242934.1"/>
    <property type="molecule type" value="Genomic_DNA"/>
</dbReference>
<feature type="signal peptide" evidence="1">
    <location>
        <begin position="1"/>
        <end position="19"/>
    </location>
</feature>
<protein>
    <submittedName>
        <fullName evidence="8">Uncharacterized protein</fullName>
    </submittedName>
</protein>
<evidence type="ECO:0000313" key="14">
    <source>
        <dbReference type="Proteomes" id="UP000440367"/>
    </source>
</evidence>
<gene>
    <name evidence="9" type="ORF">PF001_g5186</name>
    <name evidence="8" type="ORF">PF002_g6694</name>
    <name evidence="7" type="ORF">PF004_g6385</name>
    <name evidence="6" type="ORF">PF005_g5900</name>
    <name evidence="5" type="ORF">PF006_g5273</name>
    <name evidence="4" type="ORF">PF007_g6010</name>
    <name evidence="10" type="ORF">PF008_g5389</name>
    <name evidence="2" type="ORF">PF009_g6126</name>
    <name evidence="3" type="ORF">PF010_g6725</name>
</gene>
<dbReference type="EMBL" id="QXGD01000236">
    <property type="protein sequence ID" value="KAE9246563.1"/>
    <property type="molecule type" value="Genomic_DNA"/>
</dbReference>
<reference evidence="11 12" key="1">
    <citation type="submission" date="2018-08" db="EMBL/GenBank/DDBJ databases">
        <title>Genomic investigation of the strawberry pathogen Phytophthora fragariae indicates pathogenicity is determined by transcriptional variation in three key races.</title>
        <authorList>
            <person name="Adams T.M."/>
            <person name="Armitage A.D."/>
            <person name="Sobczyk M.K."/>
            <person name="Bates H.J."/>
            <person name="Dunwell J.M."/>
            <person name="Nellist C.F."/>
            <person name="Harrison R.J."/>
        </authorList>
    </citation>
    <scope>NUCLEOTIDE SEQUENCE [LARGE SCALE GENOMIC DNA]</scope>
    <source>
        <strain evidence="9 13">A4</strain>
        <strain evidence="8 14">BC-1</strain>
        <strain evidence="7 17">BC-23</strain>
        <strain evidence="6 12">NOV-27</strain>
        <strain evidence="5 15">NOV-5</strain>
        <strain evidence="4 16">NOV-71</strain>
        <strain evidence="10 18">NOV-77</strain>
        <strain evidence="2 11">NOV-9</strain>
        <strain evidence="3 19">ONT-3</strain>
    </source>
</reference>
<evidence type="ECO:0000313" key="13">
    <source>
        <dbReference type="Proteomes" id="UP000437068"/>
    </source>
</evidence>
<dbReference type="Proteomes" id="UP000440367">
    <property type="component" value="Unassembled WGS sequence"/>
</dbReference>
<name>A0A6A3ZXG6_9STRA</name>
<evidence type="ECO:0000313" key="15">
    <source>
        <dbReference type="Proteomes" id="UP000440732"/>
    </source>
</evidence>
<dbReference type="Proteomes" id="UP000476176">
    <property type="component" value="Unassembled WGS sequence"/>
</dbReference>
<dbReference type="EMBL" id="QXFY01000198">
    <property type="protein sequence ID" value="KAE9352613.1"/>
    <property type="molecule type" value="Genomic_DNA"/>
</dbReference>
<sequence length="86" mass="9017">MSFNFTASALFVQLQTCQGCTDSAMLGLSNMATPPTFVSCTLQYDSVGPPGFKCLPQSLFQSCSNCCASSTEDTCVSCNIHAIGLS</sequence>
<evidence type="ECO:0000313" key="9">
    <source>
        <dbReference type="EMBL" id="KAE9320857.1"/>
    </source>
</evidence>
<evidence type="ECO:0000313" key="4">
    <source>
        <dbReference type="EMBL" id="KAE9126346.1"/>
    </source>
</evidence>
<dbReference type="EMBL" id="QXGE01000189">
    <property type="protein sequence ID" value="KAE9320857.1"/>
    <property type="molecule type" value="Genomic_DNA"/>
</dbReference>
<dbReference type="Proteomes" id="UP000429523">
    <property type="component" value="Unassembled WGS sequence"/>
</dbReference>
<evidence type="ECO:0000313" key="10">
    <source>
        <dbReference type="EMBL" id="KAE9352613.1"/>
    </source>
</evidence>
<evidence type="ECO:0000313" key="12">
    <source>
        <dbReference type="Proteomes" id="UP000433483"/>
    </source>
</evidence>
<evidence type="ECO:0000313" key="2">
    <source>
        <dbReference type="EMBL" id="KAE8944195.1"/>
    </source>
</evidence>
<organism evidence="8 14">
    <name type="scientific">Phytophthora fragariae</name>
    <dbReference type="NCBI Taxonomy" id="53985"/>
    <lineage>
        <taxon>Eukaryota</taxon>
        <taxon>Sar</taxon>
        <taxon>Stramenopiles</taxon>
        <taxon>Oomycota</taxon>
        <taxon>Peronosporomycetes</taxon>
        <taxon>Peronosporales</taxon>
        <taxon>Peronosporaceae</taxon>
        <taxon>Phytophthora</taxon>
    </lineage>
</organism>
<comment type="caution">
    <text evidence="8">The sequence shown here is derived from an EMBL/GenBank/DDBJ whole genome shotgun (WGS) entry which is preliminary data.</text>
</comment>
<dbReference type="AlphaFoldDB" id="A0A6A3ZXG6"/>
<evidence type="ECO:0000313" key="8">
    <source>
        <dbReference type="EMBL" id="KAE9246563.1"/>
    </source>
</evidence>
<evidence type="ECO:0000313" key="6">
    <source>
        <dbReference type="EMBL" id="KAE9224448.1"/>
    </source>
</evidence>
<evidence type="ECO:0000313" key="3">
    <source>
        <dbReference type="EMBL" id="KAE9122512.1"/>
    </source>
</evidence>
<dbReference type="EMBL" id="QXFZ01000218">
    <property type="protein sequence ID" value="KAE9126346.1"/>
    <property type="molecule type" value="Genomic_DNA"/>
</dbReference>
<dbReference type="EMBL" id="QXGB01000211">
    <property type="protein sequence ID" value="KAE9224448.1"/>
    <property type="molecule type" value="Genomic_DNA"/>
</dbReference>
<dbReference type="EMBL" id="QXFX01000274">
    <property type="protein sequence ID" value="KAE9122512.1"/>
    <property type="molecule type" value="Genomic_DNA"/>
</dbReference>
<dbReference type="Proteomes" id="UP000433483">
    <property type="component" value="Unassembled WGS sequence"/>
</dbReference>
<evidence type="ECO:0000256" key="1">
    <source>
        <dbReference type="SAM" id="SignalP"/>
    </source>
</evidence>